<gene>
    <name evidence="2" type="ORF">Tco_0952084</name>
</gene>
<reference evidence="2" key="1">
    <citation type="journal article" date="2022" name="Int. J. Mol. Sci.">
        <title>Draft Genome of Tanacetum Coccineum: Genomic Comparison of Closely Related Tanacetum-Family Plants.</title>
        <authorList>
            <person name="Yamashiro T."/>
            <person name="Shiraishi A."/>
            <person name="Nakayama K."/>
            <person name="Satake H."/>
        </authorList>
    </citation>
    <scope>NUCLEOTIDE SEQUENCE</scope>
</reference>
<comment type="caution">
    <text evidence="2">The sequence shown here is derived from an EMBL/GenBank/DDBJ whole genome shotgun (WGS) entry which is preliminary data.</text>
</comment>
<sequence length="154" mass="17729">MTRFMTTLHHNGVFIQNPLKYVHGETYVIKDINFEGMNVNQLREIIDRFVNGSPKTYYYAKPGTTLVRGITEIKSASDIEDFMTLGYQNGFKIDLYAEHHGYDVMEMVRDDNFPMPNEHLVEDDPDENECVTIPDFVDVQVQSDDNVVINSVSN</sequence>
<feature type="domain" description="PB1-like" evidence="1">
    <location>
        <begin position="4"/>
        <end position="99"/>
    </location>
</feature>
<dbReference type="InterPro" id="IPR058594">
    <property type="entry name" value="PB1-like_dom_pln"/>
</dbReference>
<evidence type="ECO:0000313" key="2">
    <source>
        <dbReference type="EMBL" id="GJT43369.1"/>
    </source>
</evidence>
<reference evidence="2" key="2">
    <citation type="submission" date="2022-01" db="EMBL/GenBank/DDBJ databases">
        <authorList>
            <person name="Yamashiro T."/>
            <person name="Shiraishi A."/>
            <person name="Satake H."/>
            <person name="Nakayama K."/>
        </authorList>
    </citation>
    <scope>NUCLEOTIDE SEQUENCE</scope>
</reference>
<accession>A0ABQ5DWY6</accession>
<dbReference type="Proteomes" id="UP001151760">
    <property type="component" value="Unassembled WGS sequence"/>
</dbReference>
<evidence type="ECO:0000259" key="1">
    <source>
        <dbReference type="Pfam" id="PF26130"/>
    </source>
</evidence>
<proteinExistence type="predicted"/>
<evidence type="ECO:0000313" key="3">
    <source>
        <dbReference type="Proteomes" id="UP001151760"/>
    </source>
</evidence>
<name>A0ABQ5DWY6_9ASTR</name>
<protein>
    <recommendedName>
        <fullName evidence="1">PB1-like domain-containing protein</fullName>
    </recommendedName>
</protein>
<dbReference type="Pfam" id="PF26130">
    <property type="entry name" value="PB1-like"/>
    <property type="match status" value="1"/>
</dbReference>
<organism evidence="2 3">
    <name type="scientific">Tanacetum coccineum</name>
    <dbReference type="NCBI Taxonomy" id="301880"/>
    <lineage>
        <taxon>Eukaryota</taxon>
        <taxon>Viridiplantae</taxon>
        <taxon>Streptophyta</taxon>
        <taxon>Embryophyta</taxon>
        <taxon>Tracheophyta</taxon>
        <taxon>Spermatophyta</taxon>
        <taxon>Magnoliopsida</taxon>
        <taxon>eudicotyledons</taxon>
        <taxon>Gunneridae</taxon>
        <taxon>Pentapetalae</taxon>
        <taxon>asterids</taxon>
        <taxon>campanulids</taxon>
        <taxon>Asterales</taxon>
        <taxon>Asteraceae</taxon>
        <taxon>Asteroideae</taxon>
        <taxon>Anthemideae</taxon>
        <taxon>Anthemidinae</taxon>
        <taxon>Tanacetum</taxon>
    </lineage>
</organism>
<keyword evidence="3" id="KW-1185">Reference proteome</keyword>
<dbReference type="EMBL" id="BQNB010015723">
    <property type="protein sequence ID" value="GJT43369.1"/>
    <property type="molecule type" value="Genomic_DNA"/>
</dbReference>